<feature type="domain" description="Rax2-like C-terminal" evidence="4">
    <location>
        <begin position="875"/>
        <end position="1117"/>
    </location>
</feature>
<dbReference type="InterPro" id="IPR048265">
    <property type="entry name" value="Rax2-like_third"/>
</dbReference>
<gene>
    <name evidence="7" type="ORF">KABA2_06S06556</name>
</gene>
<accession>A0A8H2ZI44</accession>
<keyword evidence="2" id="KW-0472">Membrane</keyword>
<dbReference type="AlphaFoldDB" id="A0A8H2ZI44"/>
<dbReference type="GO" id="GO:1902929">
    <property type="term" value="C:plasma membrane of growing cell tip"/>
    <property type="evidence" value="ECO:0007669"/>
    <property type="project" value="TreeGrafter"/>
</dbReference>
<dbReference type="GO" id="GO:0000282">
    <property type="term" value="P:cellular bud site selection"/>
    <property type="evidence" value="ECO:0007669"/>
    <property type="project" value="TreeGrafter"/>
</dbReference>
<reference evidence="7 8" key="1">
    <citation type="submission" date="2020-05" db="EMBL/GenBank/DDBJ databases">
        <authorList>
            <person name="Casaregola S."/>
            <person name="Devillers H."/>
            <person name="Grondin C."/>
        </authorList>
    </citation>
    <scope>NUCLEOTIDE SEQUENCE [LARGE SCALE GENOMIC DNA]</scope>
    <source>
        <strain evidence="7 8">CLIB 1767</strain>
    </source>
</reference>
<feature type="signal peptide" evidence="3">
    <location>
        <begin position="1"/>
        <end position="21"/>
    </location>
</feature>
<dbReference type="InterPro" id="IPR024982">
    <property type="entry name" value="Rax2-like_C"/>
</dbReference>
<feature type="compositionally biased region" description="Low complexity" evidence="1">
    <location>
        <begin position="1134"/>
        <end position="1151"/>
    </location>
</feature>
<proteinExistence type="predicted"/>
<dbReference type="GO" id="GO:0005621">
    <property type="term" value="C:cellular bud scar"/>
    <property type="evidence" value="ECO:0007669"/>
    <property type="project" value="TreeGrafter"/>
</dbReference>
<dbReference type="RefSeq" id="XP_041407332.1">
    <property type="nucleotide sequence ID" value="XM_041551398.1"/>
</dbReference>
<evidence type="ECO:0000259" key="5">
    <source>
        <dbReference type="Pfam" id="PF20842"/>
    </source>
</evidence>
<dbReference type="InterPro" id="IPR036322">
    <property type="entry name" value="WD40_repeat_dom_sf"/>
</dbReference>
<evidence type="ECO:0000256" key="3">
    <source>
        <dbReference type="SAM" id="SignalP"/>
    </source>
</evidence>
<dbReference type="OrthoDB" id="2503993at2759"/>
<dbReference type="SUPFAM" id="SSF50978">
    <property type="entry name" value="WD40 repeat-like"/>
    <property type="match status" value="1"/>
</dbReference>
<dbReference type="EMBL" id="CAEFZW010000006">
    <property type="protein sequence ID" value="CAB4255488.1"/>
    <property type="molecule type" value="Genomic_DNA"/>
</dbReference>
<feature type="region of interest" description="Disordered" evidence="1">
    <location>
        <begin position="1131"/>
        <end position="1156"/>
    </location>
</feature>
<evidence type="ECO:0000256" key="2">
    <source>
        <dbReference type="SAM" id="Phobius"/>
    </source>
</evidence>
<keyword evidence="3" id="KW-0732">Signal</keyword>
<feature type="transmembrane region" description="Helical" evidence="2">
    <location>
        <begin position="1166"/>
        <end position="1193"/>
    </location>
</feature>
<evidence type="ECO:0000313" key="8">
    <source>
        <dbReference type="Proteomes" id="UP000644660"/>
    </source>
</evidence>
<evidence type="ECO:0000259" key="4">
    <source>
        <dbReference type="Pfam" id="PF12768"/>
    </source>
</evidence>
<dbReference type="Pfam" id="PF12768">
    <property type="entry name" value="Rax2"/>
    <property type="match status" value="1"/>
</dbReference>
<dbReference type="Pfam" id="PF20842">
    <property type="entry name" value="Rax2_2"/>
    <property type="match status" value="1"/>
</dbReference>
<dbReference type="GO" id="GO:0005935">
    <property type="term" value="C:cellular bud neck"/>
    <property type="evidence" value="ECO:0007669"/>
    <property type="project" value="TreeGrafter"/>
</dbReference>
<keyword evidence="2" id="KW-1133">Transmembrane helix</keyword>
<feature type="domain" description="Rax2-like second" evidence="5">
    <location>
        <begin position="237"/>
        <end position="405"/>
    </location>
</feature>
<dbReference type="PANTHER" id="PTHR31778:SF2">
    <property type="entry name" value="BUD SITE SELECTION PROTEIN RAX2"/>
    <property type="match status" value="1"/>
</dbReference>
<keyword evidence="8" id="KW-1185">Reference proteome</keyword>
<feature type="domain" description="Rax2-like third" evidence="6">
    <location>
        <begin position="417"/>
        <end position="569"/>
    </location>
</feature>
<dbReference type="PANTHER" id="PTHR31778">
    <property type="entry name" value="BUD SITE SELECTION PROTEIN RAX2"/>
    <property type="match status" value="1"/>
</dbReference>
<dbReference type="InterPro" id="IPR048266">
    <property type="entry name" value="Rax2-like_second"/>
</dbReference>
<evidence type="ECO:0000313" key="7">
    <source>
        <dbReference type="EMBL" id="CAB4255488.1"/>
    </source>
</evidence>
<evidence type="ECO:0000259" key="6">
    <source>
        <dbReference type="Pfam" id="PF20843"/>
    </source>
</evidence>
<dbReference type="Pfam" id="PF20843">
    <property type="entry name" value="Rax2_3"/>
    <property type="match status" value="1"/>
</dbReference>
<comment type="caution">
    <text evidence="7">The sequence shown here is derived from an EMBL/GenBank/DDBJ whole genome shotgun (WGS) entry which is preliminary data.</text>
</comment>
<sequence length="1225" mass="134481">MQLITKTYLCLLVWLPLLTFASQLAQIEKEFGIETFSTPSLDSNLQLLGNISTLSFYKYTGQQNFTEQNTRSSLIYYSDDILIELIPNDQLSSNAMIKQIVPLRDNSFVLNGVGNLLNYDLSKQLVYNLTTLSVYPIFNESLNIVSTILVDNNIVYFGGNFTFQGSNSAYTWDSTSNTTYPLSFDGFGKDSTINSIVKLNDDEILFTGNFSTLGNNTYLTSSINNNTNVLNLTSIELEPLVSLKAAIWDVDSSSQFDSSNFICPSNKKESWSQSGTTGSFVVNLSYDVTPSKIRLYNSPNTDNEVSLFRIITNPSNSILNLTYLDPLSGNLQYCDAFCPLLTTRILNTQAQNDSLTIEDKVTIINGNSTVVKWSDRYQDFAFVNPVDVESLTFTALDSYGTNIGLGGLQLFQDSFNSFANNTLNEPNCDDEYTITSVSLSENDWKAVSNTVDYISTYYTPNVDPVPFVEFSVDLEYNGEYSINIYTPGCSDDGTCSSRGIVNITVWDTTDNSIISTKSIYQNNNQLKYDELYSGNLNISTCRITLTYQNGLYASTTPVTIVADRVSVSIVKLDTSDLAQLTSTSTKSVISLNGLLQYQLSNFTSTFSSSESPITVTPLTSYVNATFKKNSSILAELYDNNTLLLGSEDEGISVVKLNNDLSLESNNGFEVSGNVNVFECFSNGIFISGRNLNVSGEQSNNLIYNGTFHTFKADQKETSTTFANVSFSNSELLVLDSNFIWNVSSSRSITNDSSLSLGLWSSGKNSQDDTLLYGSVYQNQFANLDSAVSIDSNGTISVIDFPQGISPYLGLFLNSSSTVYAYESRDNNNKLYFSNNKQINNITSWAGPISSMLYSGNNSILIVGTVSSGSTSAQLTILNTTTLTVVNKEALQGSNSNITSMLNFETNSTLLIGGNFNLSNPDCNGICLYNYETQKFNSFANGTLTGSITSLQFYNDSLLLISGIYDTTDVSGITLSQYDIKKNELTPLRQDNTKLNSFITEGDRIISWNSTTLFIYQDNSWVDMQIPNINSSSVIADVSLFSGYIPGGSLSKRDGSNSTNKVLVVNGQFHSSQYGTIQSFVYDFDKWVPYLSVKAGLTEDLTVGPNFFVNEDTTYLFNSPVVLPNANSTITVPKTSSTSSGTSTNSATISSSPKKAHEGTKKIRRGFVVLVGLALALGTVAVLGLFGVLLAALFRDEEIKYEPLTPHIGEDDMINTVPPEKLMKFI</sequence>
<keyword evidence="2" id="KW-0812">Transmembrane</keyword>
<name>A0A8H2ZI44_9SACH</name>
<dbReference type="Proteomes" id="UP000644660">
    <property type="component" value="Unassembled WGS sequence"/>
</dbReference>
<organism evidence="7 8">
    <name type="scientific">Maudiozyma barnettii</name>
    <dbReference type="NCBI Taxonomy" id="61262"/>
    <lineage>
        <taxon>Eukaryota</taxon>
        <taxon>Fungi</taxon>
        <taxon>Dikarya</taxon>
        <taxon>Ascomycota</taxon>
        <taxon>Saccharomycotina</taxon>
        <taxon>Saccharomycetes</taxon>
        <taxon>Saccharomycetales</taxon>
        <taxon>Saccharomycetaceae</taxon>
        <taxon>Maudiozyma</taxon>
    </lineage>
</organism>
<protein>
    <submittedName>
        <fullName evidence="7">Similar to Saccharomyces cerevisiae YLR084C RAX2 N-glycosylated protein involved in the maintenance of bud site selection during bipolar budding</fullName>
    </submittedName>
</protein>
<evidence type="ECO:0000256" key="1">
    <source>
        <dbReference type="SAM" id="MobiDB-lite"/>
    </source>
</evidence>
<dbReference type="GeneID" id="64858533"/>
<feature type="chain" id="PRO_5034193874" evidence="3">
    <location>
        <begin position="22"/>
        <end position="1225"/>
    </location>
</feature>